<keyword evidence="2" id="KW-1185">Reference proteome</keyword>
<reference evidence="1" key="1">
    <citation type="submission" date="2021-09" db="EMBL/GenBank/DDBJ databases">
        <authorList>
            <person name="Wu T."/>
            <person name="Guo S.Z."/>
        </authorList>
    </citation>
    <scope>NUCLEOTIDE SEQUENCE</scope>
    <source>
        <strain evidence="1">RSS-23</strain>
    </source>
</reference>
<evidence type="ECO:0000313" key="2">
    <source>
        <dbReference type="Proteomes" id="UP001430290"/>
    </source>
</evidence>
<name>A0ABS7TCJ4_9GAMM</name>
<dbReference type="Proteomes" id="UP001430290">
    <property type="component" value="Unassembled WGS sequence"/>
</dbReference>
<protein>
    <recommendedName>
        <fullName evidence="3">Transcriptional regulator, AbiEi antitoxin, Type IV TA system</fullName>
    </recommendedName>
</protein>
<organism evidence="1 2">
    <name type="scientific">Thermomonas beijingensis</name>
    <dbReference type="NCBI Taxonomy" id="2872701"/>
    <lineage>
        <taxon>Bacteria</taxon>
        <taxon>Pseudomonadati</taxon>
        <taxon>Pseudomonadota</taxon>
        <taxon>Gammaproteobacteria</taxon>
        <taxon>Lysobacterales</taxon>
        <taxon>Lysobacteraceae</taxon>
        <taxon>Thermomonas</taxon>
    </lineage>
</organism>
<proteinExistence type="predicted"/>
<evidence type="ECO:0008006" key="3">
    <source>
        <dbReference type="Google" id="ProtNLM"/>
    </source>
</evidence>
<evidence type="ECO:0000313" key="1">
    <source>
        <dbReference type="EMBL" id="MBZ4185585.1"/>
    </source>
</evidence>
<dbReference type="RefSeq" id="WP_223627211.1">
    <property type="nucleotide sequence ID" value="NZ_JAIQDJ010000001.1"/>
</dbReference>
<accession>A0ABS7TCJ4</accession>
<dbReference type="EMBL" id="JAIQDJ010000001">
    <property type="protein sequence ID" value="MBZ4185585.1"/>
    <property type="molecule type" value="Genomic_DNA"/>
</dbReference>
<sequence>MDATLARFGTVPFSHGALLPLLKDYRRPNDKIAEWLRQGVLLPLKRGHYVLGDAGRAPSLPLVANHLYGPSCVSLEYALAWHGLIPERVHEITSVCTGRGRVIDNVLGRFSYTRLPADVYPCGITQASASAQETFLIASPAKALCDKVLLTPGLRASSRAAMQRFLFEDLRLDAAALASLDLDVIRTYAACGRKTAQLRVLLQCVEAAH</sequence>
<comment type="caution">
    <text evidence="1">The sequence shown here is derived from an EMBL/GenBank/DDBJ whole genome shotgun (WGS) entry which is preliminary data.</text>
</comment>
<gene>
    <name evidence="1" type="ORF">K7B09_04500</name>
</gene>